<evidence type="ECO:0000313" key="3">
    <source>
        <dbReference type="EMBL" id="MFD1143569.1"/>
    </source>
</evidence>
<reference evidence="4" key="1">
    <citation type="journal article" date="2019" name="Int. J. Syst. Evol. Microbiol.">
        <title>The Global Catalogue of Microorganisms (GCM) 10K type strain sequencing project: providing services to taxonomists for standard genome sequencing and annotation.</title>
        <authorList>
            <consortium name="The Broad Institute Genomics Platform"/>
            <consortium name="The Broad Institute Genome Sequencing Center for Infectious Disease"/>
            <person name="Wu L."/>
            <person name="Ma J."/>
        </authorList>
    </citation>
    <scope>NUCLEOTIDE SEQUENCE [LARGE SCALE GENOMIC DNA]</scope>
    <source>
        <strain evidence="4">CCUG 55608</strain>
    </source>
</reference>
<accession>A0ABW3QBC1</accession>
<gene>
    <name evidence="3" type="ORF">ACFQ4C_20750</name>
</gene>
<dbReference type="Pfam" id="PF00313">
    <property type="entry name" value="CSD"/>
    <property type="match status" value="1"/>
</dbReference>
<sequence>MARSQGTFSKKEKEKARLKKRQDKQDKKDERKTNASKGQSLEDMFAYVDENGNITSTPVDISKKKEINPEDIVIGVPKEEHSDGDAPGREGVVTFFNEAKGYGFIRETRGQDSIFVHVRGLLEPIKQNDKVVFEVEMTPKGASAVNVKRIG</sequence>
<protein>
    <submittedName>
        <fullName evidence="3">Cold-shock protein</fullName>
    </submittedName>
</protein>
<organism evidence="3 4">
    <name type="scientific">Larkinella insperata</name>
    <dbReference type="NCBI Taxonomy" id="332158"/>
    <lineage>
        <taxon>Bacteria</taxon>
        <taxon>Pseudomonadati</taxon>
        <taxon>Bacteroidota</taxon>
        <taxon>Cytophagia</taxon>
        <taxon>Cytophagales</taxon>
        <taxon>Spirosomataceae</taxon>
        <taxon>Larkinella</taxon>
    </lineage>
</organism>
<evidence type="ECO:0000313" key="4">
    <source>
        <dbReference type="Proteomes" id="UP001597116"/>
    </source>
</evidence>
<dbReference type="Gene3D" id="2.40.50.140">
    <property type="entry name" value="Nucleic acid-binding proteins"/>
    <property type="match status" value="1"/>
</dbReference>
<dbReference type="SMART" id="SM00357">
    <property type="entry name" value="CSP"/>
    <property type="match status" value="1"/>
</dbReference>
<proteinExistence type="predicted"/>
<comment type="caution">
    <text evidence="3">The sequence shown here is derived from an EMBL/GenBank/DDBJ whole genome shotgun (WGS) entry which is preliminary data.</text>
</comment>
<keyword evidence="4" id="KW-1185">Reference proteome</keyword>
<dbReference type="Proteomes" id="UP001597116">
    <property type="component" value="Unassembled WGS sequence"/>
</dbReference>
<dbReference type="EMBL" id="JBHTLP010000016">
    <property type="protein sequence ID" value="MFD1143569.1"/>
    <property type="molecule type" value="Genomic_DNA"/>
</dbReference>
<dbReference type="InterPro" id="IPR011129">
    <property type="entry name" value="CSD"/>
</dbReference>
<name>A0ABW3QBC1_9BACT</name>
<dbReference type="RefSeq" id="WP_379884442.1">
    <property type="nucleotide sequence ID" value="NZ_JBHTLP010000016.1"/>
</dbReference>
<feature type="compositionally biased region" description="Basic and acidic residues" evidence="1">
    <location>
        <begin position="23"/>
        <end position="33"/>
    </location>
</feature>
<evidence type="ECO:0000259" key="2">
    <source>
        <dbReference type="PROSITE" id="PS51857"/>
    </source>
</evidence>
<dbReference type="InterPro" id="IPR012340">
    <property type="entry name" value="NA-bd_OB-fold"/>
</dbReference>
<feature type="domain" description="CSD" evidence="2">
    <location>
        <begin position="88"/>
        <end position="149"/>
    </location>
</feature>
<dbReference type="PROSITE" id="PS51857">
    <property type="entry name" value="CSD_2"/>
    <property type="match status" value="1"/>
</dbReference>
<dbReference type="CDD" id="cd04458">
    <property type="entry name" value="CSP_CDS"/>
    <property type="match status" value="1"/>
</dbReference>
<dbReference type="InterPro" id="IPR002059">
    <property type="entry name" value="CSP_DNA-bd"/>
</dbReference>
<dbReference type="SUPFAM" id="SSF50249">
    <property type="entry name" value="Nucleic acid-binding proteins"/>
    <property type="match status" value="1"/>
</dbReference>
<evidence type="ECO:0000256" key="1">
    <source>
        <dbReference type="SAM" id="MobiDB-lite"/>
    </source>
</evidence>
<feature type="region of interest" description="Disordered" evidence="1">
    <location>
        <begin position="1"/>
        <end position="42"/>
    </location>
</feature>